<name>A0A397VID7_9GLOM</name>
<keyword evidence="2" id="KW-1185">Reference proteome</keyword>
<sequence length="57" mass="6815">MYTLDEKNLYSFNIKARSIDKFNEIYGFQDKSNRTKQWIANMKMNGIVVSVDWFNNS</sequence>
<dbReference type="EMBL" id="QKWP01000341">
    <property type="protein sequence ID" value="RIB21772.1"/>
    <property type="molecule type" value="Genomic_DNA"/>
</dbReference>
<evidence type="ECO:0000313" key="2">
    <source>
        <dbReference type="Proteomes" id="UP000266673"/>
    </source>
</evidence>
<protein>
    <submittedName>
        <fullName evidence="1">Uncharacterized protein</fullName>
    </submittedName>
</protein>
<dbReference type="Proteomes" id="UP000266673">
    <property type="component" value="Unassembled WGS sequence"/>
</dbReference>
<reference evidence="1 2" key="1">
    <citation type="submission" date="2018-06" db="EMBL/GenBank/DDBJ databases">
        <title>Comparative genomics reveals the genomic features of Rhizophagus irregularis, R. cerebriforme, R. diaphanum and Gigaspora rosea, and their symbiotic lifestyle signature.</title>
        <authorList>
            <person name="Morin E."/>
            <person name="San Clemente H."/>
            <person name="Chen E.C.H."/>
            <person name="De La Providencia I."/>
            <person name="Hainaut M."/>
            <person name="Kuo A."/>
            <person name="Kohler A."/>
            <person name="Murat C."/>
            <person name="Tang N."/>
            <person name="Roy S."/>
            <person name="Loubradou J."/>
            <person name="Henrissat B."/>
            <person name="Grigoriev I.V."/>
            <person name="Corradi N."/>
            <person name="Roux C."/>
            <person name="Martin F.M."/>
        </authorList>
    </citation>
    <scope>NUCLEOTIDE SEQUENCE [LARGE SCALE GENOMIC DNA]</scope>
    <source>
        <strain evidence="1 2">DAOM 194757</strain>
    </source>
</reference>
<organism evidence="1 2">
    <name type="scientific">Gigaspora rosea</name>
    <dbReference type="NCBI Taxonomy" id="44941"/>
    <lineage>
        <taxon>Eukaryota</taxon>
        <taxon>Fungi</taxon>
        <taxon>Fungi incertae sedis</taxon>
        <taxon>Mucoromycota</taxon>
        <taxon>Glomeromycotina</taxon>
        <taxon>Glomeromycetes</taxon>
        <taxon>Diversisporales</taxon>
        <taxon>Gigasporaceae</taxon>
        <taxon>Gigaspora</taxon>
    </lineage>
</organism>
<proteinExistence type="predicted"/>
<dbReference type="OrthoDB" id="10557682at2759"/>
<gene>
    <name evidence="1" type="ORF">C2G38_2175634</name>
</gene>
<dbReference type="AlphaFoldDB" id="A0A397VID7"/>
<evidence type="ECO:0000313" key="1">
    <source>
        <dbReference type="EMBL" id="RIB21772.1"/>
    </source>
</evidence>
<comment type="caution">
    <text evidence="1">The sequence shown here is derived from an EMBL/GenBank/DDBJ whole genome shotgun (WGS) entry which is preliminary data.</text>
</comment>
<accession>A0A397VID7</accession>